<feature type="region of interest" description="Disordered" evidence="1">
    <location>
        <begin position="1"/>
        <end position="24"/>
    </location>
</feature>
<reference evidence="3 4" key="1">
    <citation type="submission" date="2019-05" db="EMBL/GenBank/DDBJ databases">
        <title>Ruegeria sp. nov., isolated from tidal flat.</title>
        <authorList>
            <person name="Kim W."/>
        </authorList>
    </citation>
    <scope>NUCLEOTIDE SEQUENCE [LARGE SCALE GENOMIC DNA]</scope>
    <source>
        <strain evidence="3 4">CAU 1488</strain>
    </source>
</reference>
<accession>A0ABY2X4Y9</accession>
<evidence type="ECO:0000256" key="1">
    <source>
        <dbReference type="SAM" id="MobiDB-lite"/>
    </source>
</evidence>
<keyword evidence="4" id="KW-1185">Reference proteome</keyword>
<protein>
    <submittedName>
        <fullName evidence="3">Uncharacterized protein</fullName>
    </submittedName>
</protein>
<feature type="compositionally biased region" description="Basic and acidic residues" evidence="1">
    <location>
        <begin position="182"/>
        <end position="203"/>
    </location>
</feature>
<feature type="transmembrane region" description="Helical" evidence="2">
    <location>
        <begin position="84"/>
        <end position="117"/>
    </location>
</feature>
<comment type="caution">
    <text evidence="3">The sequence shown here is derived from an EMBL/GenBank/DDBJ whole genome shotgun (WGS) entry which is preliminary data.</text>
</comment>
<feature type="region of interest" description="Disordered" evidence="1">
    <location>
        <begin position="174"/>
        <end position="203"/>
    </location>
</feature>
<keyword evidence="2" id="KW-0812">Transmembrane</keyword>
<keyword evidence="2" id="KW-1133">Transmembrane helix</keyword>
<gene>
    <name evidence="3" type="ORF">FGK63_03550</name>
</gene>
<evidence type="ECO:0000313" key="4">
    <source>
        <dbReference type="Proteomes" id="UP001193035"/>
    </source>
</evidence>
<keyword evidence="2" id="KW-0472">Membrane</keyword>
<organism evidence="3 4">
    <name type="scientific">Ruegeria sediminis</name>
    <dbReference type="NCBI Taxonomy" id="2583820"/>
    <lineage>
        <taxon>Bacteria</taxon>
        <taxon>Pseudomonadati</taxon>
        <taxon>Pseudomonadota</taxon>
        <taxon>Alphaproteobacteria</taxon>
        <taxon>Rhodobacterales</taxon>
        <taxon>Roseobacteraceae</taxon>
        <taxon>Ruegeria</taxon>
    </lineage>
</organism>
<proteinExistence type="predicted"/>
<name>A0ABY2X4Y9_9RHOB</name>
<evidence type="ECO:0000256" key="2">
    <source>
        <dbReference type="SAM" id="Phobius"/>
    </source>
</evidence>
<feature type="region of interest" description="Disordered" evidence="1">
    <location>
        <begin position="44"/>
        <end position="64"/>
    </location>
</feature>
<sequence length="203" mass="22723">MNSDEKPRTAGSAGDTPNHPDCASDDGCIEAAIRAVLDGELNQPIDAGEAVDPTNTKRRQGEARTTVRRLAARATQFRPTRRQLFFAAVVLIMVFRPWLLPTLALLIAIALIVSYLTLGHDRSAELSERAMEWLENRRPELAAKLRRKFLRLGGAANSVFVRIPERWTQGIHLPDYGPSGELPEKMREDPFERLAQDKRGRAD</sequence>
<dbReference type="EMBL" id="VCPD01000001">
    <property type="protein sequence ID" value="TMV10148.1"/>
    <property type="molecule type" value="Genomic_DNA"/>
</dbReference>
<evidence type="ECO:0000313" key="3">
    <source>
        <dbReference type="EMBL" id="TMV10148.1"/>
    </source>
</evidence>
<dbReference type="Proteomes" id="UP001193035">
    <property type="component" value="Unassembled WGS sequence"/>
</dbReference>